<sequence>MKLKDNKLSVHYLLSDSPKSIVKPCLDKHSLRNEIKSLWAGPKTASKGSTVPECRYRYPGALGGVAKYRAVDGARTIGEKLFSTDVRDARQIVRCFGDKSQKQYLFRLEEQSISRPLLCDSAIVGIGSILVVWSAW</sequence>
<organism evidence="1 2">
    <name type="scientific">Dreissena polymorpha</name>
    <name type="common">Zebra mussel</name>
    <name type="synonym">Mytilus polymorpha</name>
    <dbReference type="NCBI Taxonomy" id="45954"/>
    <lineage>
        <taxon>Eukaryota</taxon>
        <taxon>Metazoa</taxon>
        <taxon>Spiralia</taxon>
        <taxon>Lophotrochozoa</taxon>
        <taxon>Mollusca</taxon>
        <taxon>Bivalvia</taxon>
        <taxon>Autobranchia</taxon>
        <taxon>Heteroconchia</taxon>
        <taxon>Euheterodonta</taxon>
        <taxon>Imparidentia</taxon>
        <taxon>Neoheterodontei</taxon>
        <taxon>Myida</taxon>
        <taxon>Dreissenoidea</taxon>
        <taxon>Dreissenidae</taxon>
        <taxon>Dreissena</taxon>
    </lineage>
</organism>
<dbReference type="EMBL" id="JAIWYP010000011">
    <property type="protein sequence ID" value="KAH3738838.1"/>
    <property type="molecule type" value="Genomic_DNA"/>
</dbReference>
<evidence type="ECO:0000313" key="1">
    <source>
        <dbReference type="EMBL" id="KAH3738838.1"/>
    </source>
</evidence>
<proteinExistence type="predicted"/>
<comment type="caution">
    <text evidence="1">The sequence shown here is derived from an EMBL/GenBank/DDBJ whole genome shotgun (WGS) entry which is preliminary data.</text>
</comment>
<keyword evidence="2" id="KW-1185">Reference proteome</keyword>
<dbReference type="Proteomes" id="UP000828390">
    <property type="component" value="Unassembled WGS sequence"/>
</dbReference>
<evidence type="ECO:0000313" key="2">
    <source>
        <dbReference type="Proteomes" id="UP000828390"/>
    </source>
</evidence>
<name>A0A9D4D4F9_DREPO</name>
<protein>
    <submittedName>
        <fullName evidence="1">Uncharacterized protein</fullName>
    </submittedName>
</protein>
<gene>
    <name evidence="1" type="ORF">DPMN_045481</name>
</gene>
<accession>A0A9D4D4F9</accession>
<reference evidence="1" key="2">
    <citation type="submission" date="2020-11" db="EMBL/GenBank/DDBJ databases">
        <authorList>
            <person name="McCartney M.A."/>
            <person name="Auch B."/>
            <person name="Kono T."/>
            <person name="Mallez S."/>
            <person name="Becker A."/>
            <person name="Gohl D.M."/>
            <person name="Silverstein K.A.T."/>
            <person name="Koren S."/>
            <person name="Bechman K.B."/>
            <person name="Herman A."/>
            <person name="Abrahante J.E."/>
            <person name="Garbe J."/>
        </authorList>
    </citation>
    <scope>NUCLEOTIDE SEQUENCE</scope>
    <source>
        <strain evidence="1">Duluth1</strain>
        <tissue evidence="1">Whole animal</tissue>
    </source>
</reference>
<reference evidence="1" key="1">
    <citation type="journal article" date="2019" name="bioRxiv">
        <title>The Genome of the Zebra Mussel, Dreissena polymorpha: A Resource for Invasive Species Research.</title>
        <authorList>
            <person name="McCartney M.A."/>
            <person name="Auch B."/>
            <person name="Kono T."/>
            <person name="Mallez S."/>
            <person name="Zhang Y."/>
            <person name="Obille A."/>
            <person name="Becker A."/>
            <person name="Abrahante J.E."/>
            <person name="Garbe J."/>
            <person name="Badalamenti J.P."/>
            <person name="Herman A."/>
            <person name="Mangelson H."/>
            <person name="Liachko I."/>
            <person name="Sullivan S."/>
            <person name="Sone E.D."/>
            <person name="Koren S."/>
            <person name="Silverstein K.A.T."/>
            <person name="Beckman K.B."/>
            <person name="Gohl D.M."/>
        </authorList>
    </citation>
    <scope>NUCLEOTIDE SEQUENCE</scope>
    <source>
        <strain evidence="1">Duluth1</strain>
        <tissue evidence="1">Whole animal</tissue>
    </source>
</reference>
<dbReference type="AlphaFoldDB" id="A0A9D4D4F9"/>